<keyword evidence="2" id="KW-1185">Reference proteome</keyword>
<reference evidence="1 2" key="2">
    <citation type="journal article" date="2013" name="Stand. Genomic Sci.">
        <title>Complete genome sequence of Halorhodospira halophila SL1.</title>
        <authorList>
            <person name="Challacombe J.F."/>
            <person name="Majid S."/>
            <person name="Deole R."/>
            <person name="Brettin T.S."/>
            <person name="Bruce D."/>
            <person name="Delano S.F."/>
            <person name="Detter J.C."/>
            <person name="Gleasner C.D."/>
            <person name="Han C.S."/>
            <person name="Misra M."/>
            <person name="Reitenga K.G."/>
            <person name="Mikhailova N."/>
            <person name="Woyke T."/>
            <person name="Pitluck S."/>
            <person name="Nolan M."/>
            <person name="Land M.L."/>
            <person name="Saunders E."/>
            <person name="Tapia R."/>
            <person name="Lapidus A."/>
            <person name="Ivanova N."/>
            <person name="Hoff W.D."/>
        </authorList>
    </citation>
    <scope>NUCLEOTIDE SEQUENCE [LARGE SCALE GENOMIC DNA]</scope>
    <source>
        <strain evidence="2">DSM 244 / SL1</strain>
    </source>
</reference>
<evidence type="ECO:0000313" key="1">
    <source>
        <dbReference type="EMBL" id="ABM61214.1"/>
    </source>
</evidence>
<reference evidence="2" key="1">
    <citation type="submission" date="2006-12" db="EMBL/GenBank/DDBJ databases">
        <title>Complete sequence of Halorhodospira halophila SL1.</title>
        <authorList>
            <consortium name="US DOE Joint Genome Institute"/>
            <person name="Copeland A."/>
            <person name="Lucas S."/>
            <person name="Lapidus A."/>
            <person name="Barry K."/>
            <person name="Detter J.C."/>
            <person name="Glavina del Rio T."/>
            <person name="Hammon N."/>
            <person name="Israni S."/>
            <person name="Dalin E."/>
            <person name="Tice H."/>
            <person name="Pitluck S."/>
            <person name="Saunders E."/>
            <person name="Brettin T."/>
            <person name="Bruce D."/>
            <person name="Han C."/>
            <person name="Tapia R."/>
            <person name="Schmutz J."/>
            <person name="Larimer F."/>
            <person name="Land M."/>
            <person name="Hauser L."/>
            <person name="Kyrpides N."/>
            <person name="Mikhailova N."/>
            <person name="Hoff W."/>
            <person name="Richardson P."/>
        </authorList>
    </citation>
    <scope>NUCLEOTIDE SEQUENCE [LARGE SCALE GENOMIC DNA]</scope>
    <source>
        <strain evidence="2">DSM 244 / SL1</strain>
    </source>
</reference>
<organism evidence="1 2">
    <name type="scientific">Halorhodospira halophila (strain DSM 244 / SL1)</name>
    <name type="common">Ectothiorhodospira halophila (strain DSM 244 / SL1)</name>
    <dbReference type="NCBI Taxonomy" id="349124"/>
    <lineage>
        <taxon>Bacteria</taxon>
        <taxon>Pseudomonadati</taxon>
        <taxon>Pseudomonadota</taxon>
        <taxon>Gammaproteobacteria</taxon>
        <taxon>Chromatiales</taxon>
        <taxon>Ectothiorhodospiraceae</taxon>
        <taxon>Halorhodospira</taxon>
    </lineage>
</organism>
<dbReference type="KEGG" id="hha:Hhal_0426"/>
<name>A1WU52_HALHL</name>
<protein>
    <submittedName>
        <fullName evidence="1">Uncharacterized protein</fullName>
    </submittedName>
</protein>
<dbReference type="HOGENOM" id="CLU_3099470_0_0_6"/>
<dbReference type="Proteomes" id="UP000000647">
    <property type="component" value="Chromosome"/>
</dbReference>
<proteinExistence type="predicted"/>
<gene>
    <name evidence="1" type="ordered locus">Hhal_0426</name>
</gene>
<evidence type="ECO:0000313" key="2">
    <source>
        <dbReference type="Proteomes" id="UP000000647"/>
    </source>
</evidence>
<dbReference type="EMBL" id="CP000544">
    <property type="protein sequence ID" value="ABM61214.1"/>
    <property type="molecule type" value="Genomic_DNA"/>
</dbReference>
<accession>A1WU52</accession>
<sequence length="51" mass="5878">MDLALGRLARRYGVTKRAMVERLIVEADEAELRRMDPDAPEWAAYFGSQHD</sequence>
<dbReference type="AlphaFoldDB" id="A1WU52"/>